<evidence type="ECO:0000313" key="1">
    <source>
        <dbReference type="EMBL" id="TRY54735.1"/>
    </source>
</evidence>
<gene>
    <name evidence="1" type="ORF">DNTS_031260</name>
</gene>
<reference evidence="1 2" key="1">
    <citation type="journal article" date="2019" name="Sci. Data">
        <title>Hybrid genome assembly and annotation of Danionella translucida.</title>
        <authorList>
            <person name="Kadobianskyi M."/>
            <person name="Schulze L."/>
            <person name="Schuelke M."/>
            <person name="Judkewitz B."/>
        </authorList>
    </citation>
    <scope>NUCLEOTIDE SEQUENCE [LARGE SCALE GENOMIC DNA]</scope>
    <source>
        <strain evidence="1 2">Bolton</strain>
    </source>
</reference>
<comment type="caution">
    <text evidence="1">The sequence shown here is derived from an EMBL/GenBank/DDBJ whole genome shotgun (WGS) entry which is preliminary data.</text>
</comment>
<name>A0A553MNI1_9TELE</name>
<dbReference type="PANTHER" id="PTHR23187:SF3">
    <property type="entry name" value="SUMO-INTERACTING MOTIF-CONTAINING PROTEIN 1"/>
    <property type="match status" value="1"/>
</dbReference>
<proteinExistence type="predicted"/>
<organism evidence="1 2">
    <name type="scientific">Danionella cerebrum</name>
    <dbReference type="NCBI Taxonomy" id="2873325"/>
    <lineage>
        <taxon>Eukaryota</taxon>
        <taxon>Metazoa</taxon>
        <taxon>Chordata</taxon>
        <taxon>Craniata</taxon>
        <taxon>Vertebrata</taxon>
        <taxon>Euteleostomi</taxon>
        <taxon>Actinopterygii</taxon>
        <taxon>Neopterygii</taxon>
        <taxon>Teleostei</taxon>
        <taxon>Ostariophysi</taxon>
        <taxon>Cypriniformes</taxon>
        <taxon>Danionidae</taxon>
        <taxon>Danioninae</taxon>
        <taxon>Danionella</taxon>
    </lineage>
</organism>
<accession>A0A553MNI1</accession>
<dbReference type="PANTHER" id="PTHR23187">
    <property type="entry name" value="FLJ44216 PROTEIN-RELATED"/>
    <property type="match status" value="1"/>
</dbReference>
<dbReference type="EMBL" id="SRMA01027341">
    <property type="protein sequence ID" value="TRY54735.1"/>
    <property type="molecule type" value="Genomic_DNA"/>
</dbReference>
<dbReference type="Proteomes" id="UP000316079">
    <property type="component" value="Unassembled WGS sequence"/>
</dbReference>
<keyword evidence="2" id="KW-1185">Reference proteome</keyword>
<dbReference type="STRING" id="623744.A0A553MNI1"/>
<evidence type="ECO:0000313" key="2">
    <source>
        <dbReference type="Proteomes" id="UP000316079"/>
    </source>
</evidence>
<sequence length="372" mass="42813">MEEVIYISSESEEEEVMRGYKEDKDDATLFVQSEWLPPELIDLTDQSFASLKQIYPRRDDCSVLEVTDLRKSNTGNANFKDEDEEGCLVAEPICRQHLSLVSCVMEEDYPEGIVQLLSDFIQPRHFPPVNITTHLLRAIFLDPTSTPFLAMEAFNLLMKTQRYHPVDKSNVPWDWELIKSVMKEQDEGSVSLRIDIRSMFLQYVLQCLEDDFKVNSQSLQQSLTKKMLSCGHQTFGQVREVITWMVNAAKESLNQEDSNKKDKHLKVVLSLQRMLSLALEVDKNPCFNSDKLAEALFVTLTRICSCRKKRLLVLNTVDSKLLKCKLLKLLLDETCFQKTHLPLSTDLIIHYLRSSMLPSDPCVKLTTIIILE</sequence>
<protein>
    <submittedName>
        <fullName evidence="1">Uncharacterized protein</fullName>
    </submittedName>
</protein>
<dbReference type="OrthoDB" id="6088715at2759"/>
<dbReference type="GO" id="GO:0032184">
    <property type="term" value="F:SUMO polymer binding"/>
    <property type="evidence" value="ECO:0007669"/>
    <property type="project" value="TreeGrafter"/>
</dbReference>
<dbReference type="InterPro" id="IPR052119">
    <property type="entry name" value="ElonginBC-PRC2_ViralRestrict"/>
</dbReference>
<dbReference type="AlphaFoldDB" id="A0A553MNI1"/>